<gene>
    <name evidence="1" type="ORF">PSTT_14124</name>
</gene>
<keyword evidence="2" id="KW-1185">Reference proteome</keyword>
<accession>A0A2S4UNM7</accession>
<dbReference type="VEuPathDB" id="FungiDB:PSTT_14124"/>
<name>A0A2S4UNM7_9BASI</name>
<evidence type="ECO:0000313" key="2">
    <source>
        <dbReference type="Proteomes" id="UP000239156"/>
    </source>
</evidence>
<dbReference type="AlphaFoldDB" id="A0A2S4UNM7"/>
<proteinExistence type="predicted"/>
<comment type="caution">
    <text evidence="1">The sequence shown here is derived from an EMBL/GenBank/DDBJ whole genome shotgun (WGS) entry which is preliminary data.</text>
</comment>
<evidence type="ECO:0000313" key="1">
    <source>
        <dbReference type="EMBL" id="POV98922.1"/>
    </source>
</evidence>
<dbReference type="Proteomes" id="UP000239156">
    <property type="component" value="Unassembled WGS sequence"/>
</dbReference>
<sequence length="43" mass="5210">MLKPIPLAMRVIRKRLRDTKILKLIPLAMKGIRKRQYHWGQKL</sequence>
<protein>
    <submittedName>
        <fullName evidence="1">Uncharacterized protein</fullName>
    </submittedName>
</protein>
<organism evidence="1 2">
    <name type="scientific">Puccinia striiformis</name>
    <dbReference type="NCBI Taxonomy" id="27350"/>
    <lineage>
        <taxon>Eukaryota</taxon>
        <taxon>Fungi</taxon>
        <taxon>Dikarya</taxon>
        <taxon>Basidiomycota</taxon>
        <taxon>Pucciniomycotina</taxon>
        <taxon>Pucciniomycetes</taxon>
        <taxon>Pucciniales</taxon>
        <taxon>Pucciniaceae</taxon>
        <taxon>Puccinia</taxon>
    </lineage>
</organism>
<dbReference type="EMBL" id="PKSL01000213">
    <property type="protein sequence ID" value="POV98922.1"/>
    <property type="molecule type" value="Genomic_DNA"/>
</dbReference>
<reference evidence="1" key="1">
    <citation type="submission" date="2017-12" db="EMBL/GenBank/DDBJ databases">
        <title>Gene loss provides genomic basis for host adaptation in cereal stripe rust fungi.</title>
        <authorList>
            <person name="Xia C."/>
        </authorList>
    </citation>
    <scope>NUCLEOTIDE SEQUENCE [LARGE SCALE GENOMIC DNA]</scope>
    <source>
        <strain evidence="1">93-210</strain>
    </source>
</reference>